<dbReference type="Pfam" id="PF00534">
    <property type="entry name" value="Glycos_transf_1"/>
    <property type="match status" value="1"/>
</dbReference>
<evidence type="ECO:0000256" key="1">
    <source>
        <dbReference type="ARBA" id="ARBA00022679"/>
    </source>
</evidence>
<keyword evidence="4" id="KW-1185">Reference proteome</keyword>
<evidence type="ECO:0000313" key="4">
    <source>
        <dbReference type="Proteomes" id="UP001059844"/>
    </source>
</evidence>
<sequence>MKIIFDNIVYNKASNGGVSNYWFELTKYLLEQQKDELLFFDYNNQRNFHRNNLELPTESIITTSEKLSFLERIYPISFKSDEKFIFHSSYYRSISGTKNEIGITTVHDFTHSYYSPFVKKVLHNKIKYGSIKSSKGIICISNNTYKDLLKFCPPKKDQKVAIIHNGVSDEYFPIVENRTSEKEFLQRFQLEEQKYLLYVGSRANYKNFPLATALLNKTTDMKLVVVGGNFTKAELQTLDQNLLKRIVVMTDIDNATLNVLYNFANAFIYPSSYEGFGIPIIEAMKAGCPVLSLNNSSITEVSGGVALLYDQINADDFKKGLDRLNDKSYRQDIIERGYIQAGKFSWQKCCEETRSFYQENYDTN</sequence>
<evidence type="ECO:0000259" key="2">
    <source>
        <dbReference type="Pfam" id="PF00534"/>
    </source>
</evidence>
<name>A0ABY5IVF7_9FLAO</name>
<reference evidence="3" key="1">
    <citation type="submission" date="2022-07" db="EMBL/GenBank/DDBJ databases">
        <title>Isolation, identification, and degradation of a PFOSA degrading strain from sewage treatment plant.</title>
        <authorList>
            <person name="Zhang L."/>
            <person name="Huo Y."/>
        </authorList>
    </citation>
    <scope>NUCLEOTIDE SEQUENCE</scope>
    <source>
        <strain evidence="3">C1</strain>
    </source>
</reference>
<dbReference type="PANTHER" id="PTHR46401:SF2">
    <property type="entry name" value="GLYCOSYLTRANSFERASE WBBK-RELATED"/>
    <property type="match status" value="1"/>
</dbReference>
<dbReference type="EMBL" id="CP101751">
    <property type="protein sequence ID" value="UUC46280.1"/>
    <property type="molecule type" value="Genomic_DNA"/>
</dbReference>
<dbReference type="InterPro" id="IPR001296">
    <property type="entry name" value="Glyco_trans_1"/>
</dbReference>
<accession>A0ABY5IVF7</accession>
<proteinExistence type="predicted"/>
<evidence type="ECO:0000313" key="3">
    <source>
        <dbReference type="EMBL" id="UUC46280.1"/>
    </source>
</evidence>
<dbReference type="Proteomes" id="UP001059844">
    <property type="component" value="Chromosome"/>
</dbReference>
<protein>
    <submittedName>
        <fullName evidence="3">Glycosyltransferase family 4 protein</fullName>
    </submittedName>
</protein>
<dbReference type="PANTHER" id="PTHR46401">
    <property type="entry name" value="GLYCOSYLTRANSFERASE WBBK-RELATED"/>
    <property type="match status" value="1"/>
</dbReference>
<dbReference type="Gene3D" id="3.40.50.2000">
    <property type="entry name" value="Glycogen Phosphorylase B"/>
    <property type="match status" value="2"/>
</dbReference>
<keyword evidence="1" id="KW-0808">Transferase</keyword>
<feature type="domain" description="Glycosyl transferase family 1" evidence="2">
    <location>
        <begin position="189"/>
        <end position="338"/>
    </location>
</feature>
<gene>
    <name evidence="3" type="ORF">NOX80_03530</name>
</gene>
<dbReference type="SUPFAM" id="SSF53756">
    <property type="entry name" value="UDP-Glycosyltransferase/glycogen phosphorylase"/>
    <property type="match status" value="1"/>
</dbReference>
<organism evidence="3 4">
    <name type="scientific">Flavobacterium cerinum</name>
    <dbReference type="NCBI Taxonomy" id="2502784"/>
    <lineage>
        <taxon>Bacteria</taxon>
        <taxon>Pseudomonadati</taxon>
        <taxon>Bacteroidota</taxon>
        <taxon>Flavobacteriia</taxon>
        <taxon>Flavobacteriales</taxon>
        <taxon>Flavobacteriaceae</taxon>
        <taxon>Flavobacterium</taxon>
    </lineage>
</organism>
<dbReference type="RefSeq" id="WP_256551948.1">
    <property type="nucleotide sequence ID" value="NZ_CP101751.1"/>
</dbReference>
<dbReference type="CDD" id="cd03809">
    <property type="entry name" value="GT4_MtfB-like"/>
    <property type="match status" value="1"/>
</dbReference>